<reference evidence="1" key="1">
    <citation type="submission" date="2018-02" db="EMBL/GenBank/DDBJ databases">
        <title>Rhizophora mucronata_Transcriptome.</title>
        <authorList>
            <person name="Meera S.P."/>
            <person name="Sreeshan A."/>
            <person name="Augustine A."/>
        </authorList>
    </citation>
    <scope>NUCLEOTIDE SEQUENCE</scope>
    <source>
        <tissue evidence="1">Leaf</tissue>
    </source>
</reference>
<dbReference type="EMBL" id="GGEC01053517">
    <property type="protein sequence ID" value="MBX34001.1"/>
    <property type="molecule type" value="Transcribed_RNA"/>
</dbReference>
<proteinExistence type="predicted"/>
<protein>
    <submittedName>
        <fullName evidence="1">Fructose-2 6-bisphosphatase</fullName>
    </submittedName>
</protein>
<organism evidence="1">
    <name type="scientific">Rhizophora mucronata</name>
    <name type="common">Asiatic mangrove</name>
    <dbReference type="NCBI Taxonomy" id="61149"/>
    <lineage>
        <taxon>Eukaryota</taxon>
        <taxon>Viridiplantae</taxon>
        <taxon>Streptophyta</taxon>
        <taxon>Embryophyta</taxon>
        <taxon>Tracheophyta</taxon>
        <taxon>Spermatophyta</taxon>
        <taxon>Magnoliopsida</taxon>
        <taxon>eudicotyledons</taxon>
        <taxon>Gunneridae</taxon>
        <taxon>Pentapetalae</taxon>
        <taxon>rosids</taxon>
        <taxon>fabids</taxon>
        <taxon>Malpighiales</taxon>
        <taxon>Rhizophoraceae</taxon>
        <taxon>Rhizophora</taxon>
    </lineage>
</organism>
<evidence type="ECO:0000313" key="1">
    <source>
        <dbReference type="EMBL" id="MBX34001.1"/>
    </source>
</evidence>
<sequence length="50" mass="5906">MVTRSLSIECSSKPIEFHRLILQLVGELIRRIFSRQLYVEYLMSASILHQ</sequence>
<accession>A0A2P2MUW1</accession>
<dbReference type="AlphaFoldDB" id="A0A2P2MUW1"/>
<name>A0A2P2MUW1_RHIMU</name>